<keyword evidence="6" id="KW-1185">Reference proteome</keyword>
<dbReference type="InterPro" id="IPR012338">
    <property type="entry name" value="Beta-lactam/transpept-like"/>
</dbReference>
<proteinExistence type="inferred from homology"/>
<dbReference type="PANTHER" id="PTHR46825">
    <property type="entry name" value="D-ALANYL-D-ALANINE-CARBOXYPEPTIDASE/ENDOPEPTIDASE AMPH"/>
    <property type="match status" value="1"/>
</dbReference>
<name>A0ABR0EAZ7_ZASCE</name>
<evidence type="ECO:0000256" key="2">
    <source>
        <dbReference type="SAM" id="MobiDB-lite"/>
    </source>
</evidence>
<dbReference type="Proteomes" id="UP001305779">
    <property type="component" value="Unassembled WGS sequence"/>
</dbReference>
<comment type="caution">
    <text evidence="5">The sequence shown here is derived from an EMBL/GenBank/DDBJ whole genome shotgun (WGS) entry which is preliminary data.</text>
</comment>
<evidence type="ECO:0000259" key="4">
    <source>
        <dbReference type="Pfam" id="PF11954"/>
    </source>
</evidence>
<evidence type="ECO:0000256" key="1">
    <source>
        <dbReference type="ARBA" id="ARBA00038215"/>
    </source>
</evidence>
<dbReference type="InterPro" id="IPR050491">
    <property type="entry name" value="AmpC-like"/>
</dbReference>
<sequence>MSGPAEQQLQENQTRQRTETAKMAPNAANAIMFFNSTAFDNRVNNLINEWHVPGLSLTLIHEQELHSKAFGFATLRPEKNCTPDTLFDIASASKSTTAGAVALFVDDEENYPHVQWDTPMSKLLPDDFVMADESYTNNVTVEDILSHRSGLPSHDNFYFSSRSSHPDDPRTVTRNLRNLPVSVPIRTKEQYNNSLYTVASYLVEKLSNKSFEEFLHERFWKPLGMSSTNLQPDKTREVGLGDRMSKPYYWKEDNQTHQTLIYEQTPEAQGAGSIWTSSKDYALWVKAIMNKEAPITEEIYKGLTKPRIFSNPDDDLDPFCSWQAYAAGLESYFYRGHQIVQHDGLISGFSSVHFFFPEFKVGGVILGNSENAGTVGSGILVKEFMDVILEIPASDRTDWNSRQHKANDEYEENKKESEEKLRKELSTHDDGVAEDLKLPFDTYVGEYWNIGYKEMIVQVKDGHLYIDASDRTMAFALDMEHISNNTHFIGTLYDVLAADEEVEKLKVEFRFDADNKAARMGINLEPDLDGQLIWFDRVQQASEDQ</sequence>
<dbReference type="PANTHER" id="PTHR46825:SF9">
    <property type="entry name" value="BETA-LACTAMASE-RELATED DOMAIN-CONTAINING PROTEIN"/>
    <property type="match status" value="1"/>
</dbReference>
<evidence type="ECO:0000313" key="5">
    <source>
        <dbReference type="EMBL" id="KAK4498650.1"/>
    </source>
</evidence>
<gene>
    <name evidence="5" type="ORF">PRZ48_009160</name>
</gene>
<dbReference type="Gene3D" id="3.40.710.10">
    <property type="entry name" value="DD-peptidase/beta-lactamase superfamily"/>
    <property type="match status" value="1"/>
</dbReference>
<dbReference type="Pfam" id="PF00144">
    <property type="entry name" value="Beta-lactamase"/>
    <property type="match status" value="1"/>
</dbReference>
<accession>A0ABR0EAZ7</accession>
<feature type="compositionally biased region" description="Polar residues" evidence="2">
    <location>
        <begin position="1"/>
        <end position="13"/>
    </location>
</feature>
<organism evidence="5 6">
    <name type="scientific">Zasmidium cellare</name>
    <name type="common">Wine cellar mold</name>
    <name type="synonym">Racodium cellare</name>
    <dbReference type="NCBI Taxonomy" id="395010"/>
    <lineage>
        <taxon>Eukaryota</taxon>
        <taxon>Fungi</taxon>
        <taxon>Dikarya</taxon>
        <taxon>Ascomycota</taxon>
        <taxon>Pezizomycotina</taxon>
        <taxon>Dothideomycetes</taxon>
        <taxon>Dothideomycetidae</taxon>
        <taxon>Mycosphaerellales</taxon>
        <taxon>Mycosphaerellaceae</taxon>
        <taxon>Zasmidium</taxon>
    </lineage>
</organism>
<protein>
    <recommendedName>
        <fullName evidence="7">Beta-lactamase family protein</fullName>
    </recommendedName>
</protein>
<feature type="domain" description="Beta-lactamase-related" evidence="3">
    <location>
        <begin position="40"/>
        <end position="371"/>
    </location>
</feature>
<feature type="region of interest" description="Disordered" evidence="2">
    <location>
        <begin position="1"/>
        <end position="21"/>
    </location>
</feature>
<dbReference type="EMBL" id="JAXOVC010000007">
    <property type="protein sequence ID" value="KAK4498650.1"/>
    <property type="molecule type" value="Genomic_DNA"/>
</dbReference>
<dbReference type="InterPro" id="IPR021860">
    <property type="entry name" value="Peptidase_S12_Pab87-rel_C"/>
</dbReference>
<evidence type="ECO:0008006" key="7">
    <source>
        <dbReference type="Google" id="ProtNLM"/>
    </source>
</evidence>
<evidence type="ECO:0000259" key="3">
    <source>
        <dbReference type="Pfam" id="PF00144"/>
    </source>
</evidence>
<dbReference type="SUPFAM" id="SSF56601">
    <property type="entry name" value="beta-lactamase/transpeptidase-like"/>
    <property type="match status" value="1"/>
</dbReference>
<reference evidence="5 6" key="1">
    <citation type="journal article" date="2023" name="G3 (Bethesda)">
        <title>A chromosome-level genome assembly of Zasmidium syzygii isolated from banana leaves.</title>
        <authorList>
            <person name="van Westerhoven A.C."/>
            <person name="Mehrabi R."/>
            <person name="Talebi R."/>
            <person name="Steentjes M.B.F."/>
            <person name="Corcolon B."/>
            <person name="Chong P.A."/>
            <person name="Kema G.H.J."/>
            <person name="Seidl M.F."/>
        </authorList>
    </citation>
    <scope>NUCLEOTIDE SEQUENCE [LARGE SCALE GENOMIC DNA]</scope>
    <source>
        <strain evidence="5 6">P124</strain>
    </source>
</reference>
<evidence type="ECO:0000313" key="6">
    <source>
        <dbReference type="Proteomes" id="UP001305779"/>
    </source>
</evidence>
<comment type="similarity">
    <text evidence="1">Belongs to the peptidase S12 family.</text>
</comment>
<feature type="region of interest" description="Disordered" evidence="2">
    <location>
        <begin position="399"/>
        <end position="426"/>
    </location>
</feature>
<dbReference type="InterPro" id="IPR001466">
    <property type="entry name" value="Beta-lactam-related"/>
</dbReference>
<dbReference type="Pfam" id="PF11954">
    <property type="entry name" value="DUF3471"/>
    <property type="match status" value="1"/>
</dbReference>
<feature type="domain" description="Peptidase S12 Pab87-related C-terminal" evidence="4">
    <location>
        <begin position="437"/>
        <end position="537"/>
    </location>
</feature>